<protein>
    <submittedName>
        <fullName evidence="3">SCP domain-containing protein</fullName>
    </submittedName>
</protein>
<feature type="chain" id="PRO_5024434947" evidence="1">
    <location>
        <begin position="17"/>
        <end position="226"/>
    </location>
</feature>
<dbReference type="CDD" id="cd05380">
    <property type="entry name" value="CAP_euk"/>
    <property type="match status" value="1"/>
</dbReference>
<evidence type="ECO:0000256" key="1">
    <source>
        <dbReference type="SAM" id="SignalP"/>
    </source>
</evidence>
<evidence type="ECO:0000313" key="3">
    <source>
        <dbReference type="WBParaSite" id="MCU_008397-RA"/>
    </source>
</evidence>
<evidence type="ECO:0000259" key="2">
    <source>
        <dbReference type="SMART" id="SM00198"/>
    </source>
</evidence>
<keyword evidence="1" id="KW-0732">Signal</keyword>
<organism evidence="3">
    <name type="scientific">Mesocestoides corti</name>
    <name type="common">Flatworm</name>
    <dbReference type="NCBI Taxonomy" id="53468"/>
    <lineage>
        <taxon>Eukaryota</taxon>
        <taxon>Metazoa</taxon>
        <taxon>Spiralia</taxon>
        <taxon>Lophotrochozoa</taxon>
        <taxon>Platyhelminthes</taxon>
        <taxon>Cestoda</taxon>
        <taxon>Eucestoda</taxon>
        <taxon>Cyclophyllidea</taxon>
        <taxon>Mesocestoididae</taxon>
        <taxon>Mesocestoides</taxon>
    </lineage>
</organism>
<dbReference type="Pfam" id="PF00188">
    <property type="entry name" value="CAP"/>
    <property type="match status" value="1"/>
</dbReference>
<name>A0A5K3FHB4_MESCO</name>
<dbReference type="WBParaSite" id="MCU_008397-RA">
    <property type="protein sequence ID" value="MCU_008397-RA"/>
    <property type="gene ID" value="MCU_008397"/>
</dbReference>
<feature type="domain" description="SCP" evidence="2">
    <location>
        <begin position="22"/>
        <end position="160"/>
    </location>
</feature>
<dbReference type="AlphaFoldDB" id="A0A5K3FHB4"/>
<sequence length="226" mass="25343">MRELICLLAMLVQVFAEVPSESERQVILDCHTKLREEVTPTATNMQLLSYSTKLEELAVEALERYNGNSIQHDPKYTNSGAIYFTKDKTLQYSDLCNVRPAAYYSYTDRCESDCYNYNQMVHAASTLVGCVKGVANNSEEPDVPLNIIVCIYEPDTLRLTAPPYESGPTCSKCPEGHECYRNQCRMILPPSTNESSTETSAATPTSKMLALISLLHVTIFLLYQVN</sequence>
<accession>A0A5K3FHB4</accession>
<dbReference type="InterPro" id="IPR014044">
    <property type="entry name" value="CAP_dom"/>
</dbReference>
<feature type="signal peptide" evidence="1">
    <location>
        <begin position="1"/>
        <end position="16"/>
    </location>
</feature>
<dbReference type="Gene3D" id="3.40.33.10">
    <property type="entry name" value="CAP"/>
    <property type="match status" value="1"/>
</dbReference>
<dbReference type="SMART" id="SM00198">
    <property type="entry name" value="SCP"/>
    <property type="match status" value="1"/>
</dbReference>
<dbReference type="InterPro" id="IPR035940">
    <property type="entry name" value="CAP_sf"/>
</dbReference>
<reference evidence="3" key="1">
    <citation type="submission" date="2019-11" db="UniProtKB">
        <authorList>
            <consortium name="WormBaseParasite"/>
        </authorList>
    </citation>
    <scope>IDENTIFICATION</scope>
</reference>
<proteinExistence type="predicted"/>
<dbReference type="SUPFAM" id="SSF55797">
    <property type="entry name" value="PR-1-like"/>
    <property type="match status" value="1"/>
</dbReference>